<dbReference type="SUPFAM" id="SSF82153">
    <property type="entry name" value="FAS1 domain"/>
    <property type="match status" value="2"/>
</dbReference>
<proteinExistence type="predicted"/>
<dbReference type="InterPro" id="IPR000782">
    <property type="entry name" value="FAS1_domain"/>
</dbReference>
<dbReference type="PANTHER" id="PTHR10900:SF77">
    <property type="entry name" value="FI19380P1"/>
    <property type="match status" value="1"/>
</dbReference>
<feature type="domain" description="FAS1" evidence="3">
    <location>
        <begin position="17"/>
        <end position="165"/>
    </location>
</feature>
<evidence type="ECO:0000313" key="5">
    <source>
        <dbReference type="Proteomes" id="UP000030854"/>
    </source>
</evidence>
<dbReference type="Pfam" id="PF02469">
    <property type="entry name" value="Fasciclin"/>
    <property type="match status" value="2"/>
</dbReference>
<dbReference type="InterPro" id="IPR050904">
    <property type="entry name" value="Adhesion/Biosynth-related"/>
</dbReference>
<dbReference type="Gene3D" id="2.30.180.10">
    <property type="entry name" value="FAS1 domain"/>
    <property type="match status" value="2"/>
</dbReference>
<dbReference type="STRING" id="52586.A0A0B1NYF5"/>
<dbReference type="OMA" id="DIMFNGG"/>
<organism evidence="4 5">
    <name type="scientific">Uncinula necator</name>
    <name type="common">Grape powdery mildew</name>
    <dbReference type="NCBI Taxonomy" id="52586"/>
    <lineage>
        <taxon>Eukaryota</taxon>
        <taxon>Fungi</taxon>
        <taxon>Dikarya</taxon>
        <taxon>Ascomycota</taxon>
        <taxon>Pezizomycotina</taxon>
        <taxon>Leotiomycetes</taxon>
        <taxon>Erysiphales</taxon>
        <taxon>Erysiphaceae</taxon>
        <taxon>Erysiphe</taxon>
    </lineage>
</organism>
<dbReference type="GO" id="GO:0000329">
    <property type="term" value="C:fungal-type vacuole membrane"/>
    <property type="evidence" value="ECO:0007669"/>
    <property type="project" value="TreeGrafter"/>
</dbReference>
<evidence type="ECO:0000313" key="4">
    <source>
        <dbReference type="EMBL" id="KHJ31402.1"/>
    </source>
</evidence>
<feature type="region of interest" description="Disordered" evidence="1">
    <location>
        <begin position="300"/>
        <end position="333"/>
    </location>
</feature>
<dbReference type="PROSITE" id="PS50213">
    <property type="entry name" value="FAS1"/>
    <property type="match status" value="2"/>
</dbReference>
<reference evidence="4 5" key="1">
    <citation type="journal article" date="2014" name="BMC Genomics">
        <title>Adaptive genomic structural variation in the grape powdery mildew pathogen, Erysiphe necator.</title>
        <authorList>
            <person name="Jones L."/>
            <person name="Riaz S."/>
            <person name="Morales-Cruz A."/>
            <person name="Amrine K.C."/>
            <person name="McGuire B."/>
            <person name="Gubler W.D."/>
            <person name="Walker M.A."/>
            <person name="Cantu D."/>
        </authorList>
    </citation>
    <scope>NUCLEOTIDE SEQUENCE [LARGE SCALE GENOMIC DNA]</scope>
    <source>
        <strain evidence="5">c</strain>
    </source>
</reference>
<protein>
    <submittedName>
        <fullName evidence="4">Putative beta-ig-h3 fasciclin</fullName>
    </submittedName>
</protein>
<evidence type="ECO:0000259" key="3">
    <source>
        <dbReference type="PROSITE" id="PS50213"/>
    </source>
</evidence>
<gene>
    <name evidence="4" type="ORF">EV44_g0590</name>
</gene>
<keyword evidence="2" id="KW-0732">Signal</keyword>
<accession>A0A0B1NYF5</accession>
<sequence length="358" mass="38450">MLFNKLIPFGFVLATTATSVTDVIARNPNTSTLNNLLQQQPEVFSSLESAKNITVLAPSNAAFEAFLKSDEGANAIHKSDLVANLLTYHVLNGIYKASAFSQFPKFPRTLLTNSSYTSLKDGQRVKVQAANDSVVITSGSLATSRVVTPDLLASNGVIHIIDSVLVIPASISDTAKSAHLDSLAGALKKADLVDTVDDLSSATVFAPTDDAFSAASDSISKLDKSQLKEVLTYHVVDKVQYSIDLADGSDLKNINGDDIHIDTDYDSINVNSANVVISDVLVSNGVVHVIDEVLAVNSNKKGKTHDHKHDHDDHDDHDNHDHHDHDHDHHSSAGSIVKISRHGVIALGIYILAQLFAI</sequence>
<dbReference type="EMBL" id="JNVN01002934">
    <property type="protein sequence ID" value="KHJ31402.1"/>
    <property type="molecule type" value="Genomic_DNA"/>
</dbReference>
<dbReference type="AlphaFoldDB" id="A0A0B1NYF5"/>
<name>A0A0B1NYF5_UNCNE</name>
<evidence type="ECO:0000256" key="2">
    <source>
        <dbReference type="SAM" id="SignalP"/>
    </source>
</evidence>
<feature type="signal peptide" evidence="2">
    <location>
        <begin position="1"/>
        <end position="25"/>
    </location>
</feature>
<dbReference type="GO" id="GO:0016236">
    <property type="term" value="P:macroautophagy"/>
    <property type="evidence" value="ECO:0007669"/>
    <property type="project" value="TreeGrafter"/>
</dbReference>
<dbReference type="SMART" id="SM00554">
    <property type="entry name" value="FAS1"/>
    <property type="match status" value="2"/>
</dbReference>
<dbReference type="FunFam" id="2.30.180.10:FF:000032">
    <property type="entry name" value="Fasciclin domain-containing protein, putative"/>
    <property type="match status" value="1"/>
</dbReference>
<dbReference type="InterPro" id="IPR036378">
    <property type="entry name" value="FAS1_dom_sf"/>
</dbReference>
<feature type="compositionally biased region" description="Basic and acidic residues" evidence="1">
    <location>
        <begin position="307"/>
        <end position="331"/>
    </location>
</feature>
<evidence type="ECO:0000256" key="1">
    <source>
        <dbReference type="SAM" id="MobiDB-lite"/>
    </source>
</evidence>
<comment type="caution">
    <text evidence="4">The sequence shown here is derived from an EMBL/GenBank/DDBJ whole genome shotgun (WGS) entry which is preliminary data.</text>
</comment>
<feature type="chain" id="PRO_5002058764" evidence="2">
    <location>
        <begin position="26"/>
        <end position="358"/>
    </location>
</feature>
<feature type="domain" description="FAS1" evidence="3">
    <location>
        <begin position="167"/>
        <end position="294"/>
    </location>
</feature>
<dbReference type="PANTHER" id="PTHR10900">
    <property type="entry name" value="PERIOSTIN-RELATED"/>
    <property type="match status" value="1"/>
</dbReference>
<dbReference type="Proteomes" id="UP000030854">
    <property type="component" value="Unassembled WGS sequence"/>
</dbReference>
<dbReference type="HOGENOM" id="CLU_056677_0_0_1"/>
<keyword evidence="5" id="KW-1185">Reference proteome</keyword>